<dbReference type="Gene3D" id="3.90.25.10">
    <property type="entry name" value="UDP-galactose 4-epimerase, domain 1"/>
    <property type="match status" value="1"/>
</dbReference>
<evidence type="ECO:0000313" key="2">
    <source>
        <dbReference type="EMBL" id="KAJ1918191.1"/>
    </source>
</evidence>
<dbReference type="InterPro" id="IPR051604">
    <property type="entry name" value="Ergot_Alk_Oxidoreductase"/>
</dbReference>
<keyword evidence="3" id="KW-1185">Reference proteome</keyword>
<dbReference type="InterPro" id="IPR008030">
    <property type="entry name" value="NmrA-like"/>
</dbReference>
<dbReference type="PANTHER" id="PTHR43162:SF1">
    <property type="entry name" value="PRESTALK A DIFFERENTIATION PROTEIN A"/>
    <property type="match status" value="1"/>
</dbReference>
<protein>
    <recommendedName>
        <fullName evidence="1">NmrA-like domain-containing protein</fullName>
    </recommendedName>
</protein>
<accession>A0A9W8DTM5</accession>
<organism evidence="2 3">
    <name type="scientific">Mycoemilia scoparia</name>
    <dbReference type="NCBI Taxonomy" id="417184"/>
    <lineage>
        <taxon>Eukaryota</taxon>
        <taxon>Fungi</taxon>
        <taxon>Fungi incertae sedis</taxon>
        <taxon>Zoopagomycota</taxon>
        <taxon>Kickxellomycotina</taxon>
        <taxon>Kickxellomycetes</taxon>
        <taxon>Kickxellales</taxon>
        <taxon>Kickxellaceae</taxon>
        <taxon>Mycoemilia</taxon>
    </lineage>
</organism>
<evidence type="ECO:0000259" key="1">
    <source>
        <dbReference type="Pfam" id="PF05368"/>
    </source>
</evidence>
<dbReference type="PANTHER" id="PTHR43162">
    <property type="match status" value="1"/>
</dbReference>
<dbReference type="Pfam" id="PF05368">
    <property type="entry name" value="NmrA"/>
    <property type="match status" value="1"/>
</dbReference>
<feature type="domain" description="NmrA-like" evidence="1">
    <location>
        <begin position="11"/>
        <end position="251"/>
    </location>
</feature>
<dbReference type="AlphaFoldDB" id="A0A9W8DTM5"/>
<evidence type="ECO:0000313" key="3">
    <source>
        <dbReference type="Proteomes" id="UP001150538"/>
    </source>
</evidence>
<gene>
    <name evidence="2" type="ORF">H4219_002748</name>
</gene>
<name>A0A9W8DTM5_9FUNG</name>
<dbReference type="OrthoDB" id="10254221at2759"/>
<dbReference type="EMBL" id="JANBPU010000051">
    <property type="protein sequence ID" value="KAJ1918191.1"/>
    <property type="molecule type" value="Genomic_DNA"/>
</dbReference>
<proteinExistence type="predicted"/>
<comment type="caution">
    <text evidence="2">The sequence shown here is derived from an EMBL/GenBank/DDBJ whole genome shotgun (WGS) entry which is preliminary data.</text>
</comment>
<sequence length="318" mass="36688">MSLYFGTETAKKSIVIVGGDLLIGYFTALEFLKLKDDGFVSTVRVCYMNKDSDLVKELSHKGAHMMHFDLDDDKTMEKMYHQMECALILPPMMAKDMTHSKKLIQMAKHGQELRHVAFVSMMNIHKAKDMECIKHIYDMEQEFMTAKKQWETACLLSTTMLMNVLFYLRRSIQDTSQLMWPTKNEMVSMVDAMDVAKAIRNLATRCRPKDSPAIEKFVHFHITGMHAMSGEKLAMTCSHALGSKVVLKECSSKEMADYLSKTGEVTKEFIPVLRKIFEMAMKGYFKETHSDLEKLLGKEPLSTEAYFEKYRKDFKPHH</sequence>
<dbReference type="SUPFAM" id="SSF51735">
    <property type="entry name" value="NAD(P)-binding Rossmann-fold domains"/>
    <property type="match status" value="1"/>
</dbReference>
<dbReference type="InterPro" id="IPR036291">
    <property type="entry name" value="NAD(P)-bd_dom_sf"/>
</dbReference>
<reference evidence="2" key="1">
    <citation type="submission" date="2022-07" db="EMBL/GenBank/DDBJ databases">
        <title>Phylogenomic reconstructions and comparative analyses of Kickxellomycotina fungi.</title>
        <authorList>
            <person name="Reynolds N.K."/>
            <person name="Stajich J.E."/>
            <person name="Barry K."/>
            <person name="Grigoriev I.V."/>
            <person name="Crous P."/>
            <person name="Smith M.E."/>
        </authorList>
    </citation>
    <scope>NUCLEOTIDE SEQUENCE</scope>
    <source>
        <strain evidence="2">NBRC 100468</strain>
    </source>
</reference>
<dbReference type="Proteomes" id="UP001150538">
    <property type="component" value="Unassembled WGS sequence"/>
</dbReference>
<dbReference type="Gene3D" id="3.40.50.720">
    <property type="entry name" value="NAD(P)-binding Rossmann-like Domain"/>
    <property type="match status" value="1"/>
</dbReference>